<evidence type="ECO:0000313" key="2">
    <source>
        <dbReference type="Proteomes" id="UP000448292"/>
    </source>
</evidence>
<dbReference type="PANTHER" id="PTHR35004:SF6">
    <property type="entry name" value="TRANSPOSASE"/>
    <property type="match status" value="1"/>
</dbReference>
<sequence length="79" mass="8910">PPQGSKLDPFKDYLVVRCKAAHPDRIPGTVLLKEIRSMGYDGGITILRDYLRAIRPTPAPDPVVRFETRPGEQMQVDFC</sequence>
<reference evidence="1 2" key="1">
    <citation type="submission" date="2018-06" db="EMBL/GenBank/DDBJ databases">
        <title>Complete genome of Desulfovibrio indonesiensis P37SLT.</title>
        <authorList>
            <person name="Crispim J.S."/>
            <person name="Vidigal P.M.P."/>
            <person name="Silva L.C.F."/>
            <person name="Laguardia C.N."/>
            <person name="Araujo L.C."/>
            <person name="Dias R.S."/>
            <person name="Sousa M.P."/>
            <person name="Paula S.O."/>
            <person name="Silva C."/>
        </authorList>
    </citation>
    <scope>NUCLEOTIDE SEQUENCE [LARGE SCALE GENOMIC DNA]</scope>
    <source>
        <strain evidence="1 2">P37SLT</strain>
    </source>
</reference>
<dbReference type="Proteomes" id="UP000448292">
    <property type="component" value="Unassembled WGS sequence"/>
</dbReference>
<name>A0A7M3M9G5_9BACT</name>
<proteinExistence type="predicted"/>
<accession>A0A7M3M9G5</accession>
<feature type="non-terminal residue" evidence="1">
    <location>
        <position position="79"/>
    </location>
</feature>
<protein>
    <submittedName>
        <fullName evidence="1">IS21 family transposase</fullName>
    </submittedName>
</protein>
<keyword evidence="2" id="KW-1185">Reference proteome</keyword>
<dbReference type="PANTHER" id="PTHR35004">
    <property type="entry name" value="TRANSPOSASE RV3428C-RELATED"/>
    <property type="match status" value="1"/>
</dbReference>
<evidence type="ECO:0000313" key="1">
    <source>
        <dbReference type="EMBL" id="TVM05548.1"/>
    </source>
</evidence>
<feature type="non-terminal residue" evidence="1">
    <location>
        <position position="1"/>
    </location>
</feature>
<organism evidence="1 2">
    <name type="scientific">Oceanidesulfovibrio indonesiensis</name>
    <dbReference type="NCBI Taxonomy" id="54767"/>
    <lineage>
        <taxon>Bacteria</taxon>
        <taxon>Pseudomonadati</taxon>
        <taxon>Thermodesulfobacteriota</taxon>
        <taxon>Desulfovibrionia</taxon>
        <taxon>Desulfovibrionales</taxon>
        <taxon>Desulfovibrionaceae</taxon>
        <taxon>Oceanidesulfovibrio</taxon>
    </lineage>
</organism>
<gene>
    <name evidence="1" type="ORF">DPQ33_19630</name>
</gene>
<comment type="caution">
    <text evidence="1">The sequence shown here is derived from an EMBL/GenBank/DDBJ whole genome shotgun (WGS) entry which is preliminary data.</text>
</comment>
<dbReference type="EMBL" id="QMIE01000241">
    <property type="protein sequence ID" value="TVM05548.1"/>
    <property type="molecule type" value="Genomic_DNA"/>
</dbReference>
<dbReference type="AlphaFoldDB" id="A0A7M3M9G5"/>